<proteinExistence type="predicted"/>
<evidence type="ECO:0000313" key="7">
    <source>
        <dbReference type="Proteomes" id="UP000677054"/>
    </source>
</evidence>
<dbReference type="PANTHER" id="PTHR15116">
    <property type="entry name" value="DNA-BINDING PROTEIN SATB FAMILY MEMBER"/>
    <property type="match status" value="1"/>
</dbReference>
<evidence type="ECO:0000313" key="6">
    <source>
        <dbReference type="EMBL" id="CAD7246798.1"/>
    </source>
</evidence>
<dbReference type="GO" id="GO:0005634">
    <property type="term" value="C:nucleus"/>
    <property type="evidence" value="ECO:0007669"/>
    <property type="project" value="UniProtKB-SubCell"/>
</dbReference>
<dbReference type="GO" id="GO:0006338">
    <property type="term" value="P:chromatin remodeling"/>
    <property type="evidence" value="ECO:0007669"/>
    <property type="project" value="InterPro"/>
</dbReference>
<dbReference type="CDD" id="cd00086">
    <property type="entry name" value="homeodomain"/>
    <property type="match status" value="2"/>
</dbReference>
<dbReference type="PROSITE" id="PS50071">
    <property type="entry name" value="HOMEOBOX_2"/>
    <property type="match status" value="2"/>
</dbReference>
<dbReference type="FunFam" id="1.10.10.60:FF:000169">
    <property type="entry name" value="DNA-binding protein SATB1"/>
    <property type="match status" value="2"/>
</dbReference>
<feature type="compositionally biased region" description="Acidic residues" evidence="4">
    <location>
        <begin position="198"/>
        <end position="211"/>
    </location>
</feature>
<accession>A0A7R9A7F5</accession>
<dbReference type="InterPro" id="IPR001356">
    <property type="entry name" value="HD"/>
</dbReference>
<dbReference type="SUPFAM" id="SSF46689">
    <property type="entry name" value="Homeodomain-like"/>
    <property type="match status" value="2"/>
</dbReference>
<feature type="region of interest" description="Disordered" evidence="4">
    <location>
        <begin position="175"/>
        <end position="220"/>
    </location>
</feature>
<feature type="domain" description="Homeobox" evidence="5">
    <location>
        <begin position="313"/>
        <end position="383"/>
    </location>
</feature>
<dbReference type="EMBL" id="CAJPEV010001242">
    <property type="protein sequence ID" value="CAG0891567.1"/>
    <property type="molecule type" value="Genomic_DNA"/>
</dbReference>
<evidence type="ECO:0000256" key="3">
    <source>
        <dbReference type="RuleBase" id="RU000682"/>
    </source>
</evidence>
<evidence type="ECO:0000256" key="2">
    <source>
        <dbReference type="PROSITE-ProRule" id="PRU00108"/>
    </source>
</evidence>
<sequence length="396" mass="45050">MDMISQFWLPSSSTHIRSASSVLMRQAATGLCFLQTRQQQQQAISFHLGTGTTNNLGVAISTHTHQQRIRIRTSFDPEMELPRLQLWFNQNPHPSRAQLQMYVQELNALDSRRTRKPLDVTNVMYWFKNARAAQKRAELKHQPSPGSSSNHTHPHPFCLPNRERLIARQKDGYGEGEMHEPQEEESGSSYGRQKEDLPTEDEEIDVDDEDSTASNEPLCLTRNDKVMPEGVWMPSLVGGHGQGQGPPPPTPHGHGHHGPGPGDYMESLGLHLTPSSVLGQRMVYMSQYMPQFAAACVAGFPSTSAYQGNPEDRKKRNRTFIDPVTEVPRLEAWYQGNSHPSHSLIIRYTQELNSMPYRQKFPKLEPKNVQFWFKNRRAKCKRLKILSEKYLDSNGV</sequence>
<feature type="domain" description="Homeobox" evidence="5">
    <location>
        <begin position="67"/>
        <end position="137"/>
    </location>
</feature>
<name>A0A7R9A7F5_9CRUS</name>
<keyword evidence="2 3" id="KW-0238">DNA-binding</keyword>
<feature type="region of interest" description="Disordered" evidence="4">
    <location>
        <begin position="135"/>
        <end position="158"/>
    </location>
</feature>
<reference evidence="6" key="1">
    <citation type="submission" date="2020-11" db="EMBL/GenBank/DDBJ databases">
        <authorList>
            <person name="Tran Van P."/>
        </authorList>
    </citation>
    <scope>NUCLEOTIDE SEQUENCE</scope>
</reference>
<dbReference type="EMBL" id="LR900759">
    <property type="protein sequence ID" value="CAD7246798.1"/>
    <property type="molecule type" value="Genomic_DNA"/>
</dbReference>
<organism evidence="6">
    <name type="scientific">Darwinula stevensoni</name>
    <dbReference type="NCBI Taxonomy" id="69355"/>
    <lineage>
        <taxon>Eukaryota</taxon>
        <taxon>Metazoa</taxon>
        <taxon>Ecdysozoa</taxon>
        <taxon>Arthropoda</taxon>
        <taxon>Crustacea</taxon>
        <taxon>Oligostraca</taxon>
        <taxon>Ostracoda</taxon>
        <taxon>Podocopa</taxon>
        <taxon>Podocopida</taxon>
        <taxon>Darwinulocopina</taxon>
        <taxon>Darwinuloidea</taxon>
        <taxon>Darwinulidae</taxon>
        <taxon>Darwinula</taxon>
    </lineage>
</organism>
<gene>
    <name evidence="6" type="ORF">DSTB1V02_LOCUS6641</name>
</gene>
<dbReference type="GO" id="GO:0000981">
    <property type="term" value="F:DNA-binding transcription factor activity, RNA polymerase II-specific"/>
    <property type="evidence" value="ECO:0007669"/>
    <property type="project" value="TreeGrafter"/>
</dbReference>
<dbReference type="InterPro" id="IPR009057">
    <property type="entry name" value="Homeodomain-like_sf"/>
</dbReference>
<dbReference type="PANTHER" id="PTHR15116:SF16">
    <property type="entry name" value="DEFECTIVE PROVENTRICULUS, ISOFORM A"/>
    <property type="match status" value="1"/>
</dbReference>
<dbReference type="Proteomes" id="UP000677054">
    <property type="component" value="Unassembled WGS sequence"/>
</dbReference>
<evidence type="ECO:0000256" key="1">
    <source>
        <dbReference type="ARBA" id="ARBA00004123"/>
    </source>
</evidence>
<protein>
    <recommendedName>
        <fullName evidence="5">Homeobox domain-containing protein</fullName>
    </recommendedName>
</protein>
<keyword evidence="2 3" id="KW-0371">Homeobox</keyword>
<dbReference type="AlphaFoldDB" id="A0A7R9A7F5"/>
<dbReference type="SMART" id="SM00389">
    <property type="entry name" value="HOX"/>
    <property type="match status" value="2"/>
</dbReference>
<evidence type="ECO:0000259" key="5">
    <source>
        <dbReference type="PROSITE" id="PS50071"/>
    </source>
</evidence>
<dbReference type="Pfam" id="PF00046">
    <property type="entry name" value="Homeodomain"/>
    <property type="match status" value="2"/>
</dbReference>
<evidence type="ECO:0000256" key="4">
    <source>
        <dbReference type="SAM" id="MobiDB-lite"/>
    </source>
</evidence>
<dbReference type="GO" id="GO:0000978">
    <property type="term" value="F:RNA polymerase II cis-regulatory region sequence-specific DNA binding"/>
    <property type="evidence" value="ECO:0007669"/>
    <property type="project" value="TreeGrafter"/>
</dbReference>
<feature type="region of interest" description="Disordered" evidence="4">
    <location>
        <begin position="233"/>
        <end position="263"/>
    </location>
</feature>
<keyword evidence="2 3" id="KW-0539">Nucleus</keyword>
<keyword evidence="7" id="KW-1185">Reference proteome</keyword>
<comment type="subcellular location">
    <subcellularLocation>
        <location evidence="1 2 3">Nucleus</location>
    </subcellularLocation>
</comment>
<dbReference type="OrthoDB" id="10052721at2759"/>
<feature type="DNA-binding region" description="Homeobox" evidence="2">
    <location>
        <begin position="69"/>
        <end position="138"/>
    </location>
</feature>
<feature type="DNA-binding region" description="Homeobox" evidence="2">
    <location>
        <begin position="315"/>
        <end position="384"/>
    </location>
</feature>
<dbReference type="InterPro" id="IPR039673">
    <property type="entry name" value="SATB1/SATB2"/>
</dbReference>
<dbReference type="Gene3D" id="1.10.10.60">
    <property type="entry name" value="Homeodomain-like"/>
    <property type="match status" value="2"/>
</dbReference>